<proteinExistence type="predicted"/>
<evidence type="ECO:0000313" key="1">
    <source>
        <dbReference type="EMBL" id="SDE30503.1"/>
    </source>
</evidence>
<organism evidence="1 2">
    <name type="scientific">Belnapia rosea</name>
    <dbReference type="NCBI Taxonomy" id="938405"/>
    <lineage>
        <taxon>Bacteria</taxon>
        <taxon>Pseudomonadati</taxon>
        <taxon>Pseudomonadota</taxon>
        <taxon>Alphaproteobacteria</taxon>
        <taxon>Acetobacterales</taxon>
        <taxon>Roseomonadaceae</taxon>
        <taxon>Belnapia</taxon>
    </lineage>
</organism>
<dbReference type="EMBL" id="FMZX01000027">
    <property type="protein sequence ID" value="SDE30503.1"/>
    <property type="molecule type" value="Genomic_DNA"/>
</dbReference>
<dbReference type="AlphaFoldDB" id="A0A1G7BU17"/>
<protein>
    <submittedName>
        <fullName evidence="1">Uncharacterized protein</fullName>
    </submittedName>
</protein>
<keyword evidence="2" id="KW-1185">Reference proteome</keyword>
<name>A0A1G7BU17_9PROT</name>
<sequence>MITTNEPETWQQLQEEVARILRECGFAVEVERTLFRMPAAEATWRLPDYMRASPKLGR</sequence>
<gene>
    <name evidence="1" type="ORF">SAMN04487779_102723</name>
</gene>
<dbReference type="Proteomes" id="UP000198925">
    <property type="component" value="Unassembled WGS sequence"/>
</dbReference>
<accession>A0A1G7BU17</accession>
<reference evidence="1 2" key="1">
    <citation type="submission" date="2016-10" db="EMBL/GenBank/DDBJ databases">
        <authorList>
            <person name="de Groot N.N."/>
        </authorList>
    </citation>
    <scope>NUCLEOTIDE SEQUENCE [LARGE SCALE GENOMIC DNA]</scope>
    <source>
        <strain evidence="1 2">CPCC 100156</strain>
    </source>
</reference>
<evidence type="ECO:0000313" key="2">
    <source>
        <dbReference type="Proteomes" id="UP000198925"/>
    </source>
</evidence>
<dbReference type="RefSeq" id="WP_176849789.1">
    <property type="nucleotide sequence ID" value="NZ_FMZX01000027.1"/>
</dbReference>